<dbReference type="Gene3D" id="3.40.50.720">
    <property type="entry name" value="NAD(P)-binding Rossmann-like Domain"/>
    <property type="match status" value="1"/>
</dbReference>
<dbReference type="Proteomes" id="UP000280434">
    <property type="component" value="Unassembled WGS sequence"/>
</dbReference>
<accession>A0A494XCW5</accession>
<dbReference type="CDD" id="cd05233">
    <property type="entry name" value="SDR_c"/>
    <property type="match status" value="1"/>
</dbReference>
<proteinExistence type="inferred from homology"/>
<dbReference type="AlphaFoldDB" id="A0A494XCW5"/>
<organism evidence="3 4">
    <name type="scientific">Trinickia fusca</name>
    <dbReference type="NCBI Taxonomy" id="2419777"/>
    <lineage>
        <taxon>Bacteria</taxon>
        <taxon>Pseudomonadati</taxon>
        <taxon>Pseudomonadota</taxon>
        <taxon>Betaproteobacteria</taxon>
        <taxon>Burkholderiales</taxon>
        <taxon>Burkholderiaceae</taxon>
        <taxon>Trinickia</taxon>
    </lineage>
</organism>
<protein>
    <submittedName>
        <fullName evidence="3">SDR family oxidoreductase</fullName>
    </submittedName>
</protein>
<comment type="caution">
    <text evidence="3">The sequence shown here is derived from an EMBL/GenBank/DDBJ whole genome shotgun (WGS) entry which is preliminary data.</text>
</comment>
<dbReference type="FunFam" id="3.40.50.720:FF:000084">
    <property type="entry name" value="Short-chain dehydrogenase reductase"/>
    <property type="match status" value="1"/>
</dbReference>
<dbReference type="Pfam" id="PF13561">
    <property type="entry name" value="adh_short_C2"/>
    <property type="match status" value="1"/>
</dbReference>
<dbReference type="PRINTS" id="PR00080">
    <property type="entry name" value="SDRFAMILY"/>
</dbReference>
<dbReference type="SUPFAM" id="SSF51735">
    <property type="entry name" value="NAD(P)-binding Rossmann-fold domains"/>
    <property type="match status" value="1"/>
</dbReference>
<dbReference type="InterPro" id="IPR002347">
    <property type="entry name" value="SDR_fam"/>
</dbReference>
<dbReference type="EMBL" id="RBZV01000008">
    <property type="protein sequence ID" value="RKP45984.1"/>
    <property type="molecule type" value="Genomic_DNA"/>
</dbReference>
<dbReference type="PANTHER" id="PTHR42760">
    <property type="entry name" value="SHORT-CHAIN DEHYDROGENASES/REDUCTASES FAMILY MEMBER"/>
    <property type="match status" value="1"/>
</dbReference>
<evidence type="ECO:0000256" key="2">
    <source>
        <dbReference type="ARBA" id="ARBA00023002"/>
    </source>
</evidence>
<sequence>MQKRLQEKIALVTGIGGGIGKGCALRFASEGATVIGCDIDAAMAATTRDEAKAQGLTIDVVAPCDLTREADVKRYVDYAGERYGRIDALVNAAAAAPHTASLAEMDYESQWSPTLSGEVDVVFLACHHAWPYLCKSPNASIVNFASVAAFRASTVFGMTAHCAAKGAVLAMTRQLAVEGAPTIRANTISPGLIMTPATERAFADDDKARERMFARIPLKRFGTPDDIAWCAVFLASDESNWITGANFPVDGGILMC</sequence>
<keyword evidence="2" id="KW-0560">Oxidoreductase</keyword>
<evidence type="ECO:0000313" key="4">
    <source>
        <dbReference type="Proteomes" id="UP000280434"/>
    </source>
</evidence>
<evidence type="ECO:0000256" key="1">
    <source>
        <dbReference type="ARBA" id="ARBA00006484"/>
    </source>
</evidence>
<dbReference type="InterPro" id="IPR036291">
    <property type="entry name" value="NAD(P)-bd_dom_sf"/>
</dbReference>
<comment type="similarity">
    <text evidence="1">Belongs to the short-chain dehydrogenases/reductases (SDR) family.</text>
</comment>
<dbReference type="GO" id="GO:0016616">
    <property type="term" value="F:oxidoreductase activity, acting on the CH-OH group of donors, NAD or NADP as acceptor"/>
    <property type="evidence" value="ECO:0007669"/>
    <property type="project" value="TreeGrafter"/>
</dbReference>
<dbReference type="RefSeq" id="WP_121279682.1">
    <property type="nucleotide sequence ID" value="NZ_RBZV01000008.1"/>
</dbReference>
<reference evidence="3 4" key="1">
    <citation type="submission" date="2018-10" db="EMBL/GenBank/DDBJ databases">
        <title>Paraburkholderia sp. 7MK8-2, isolated from soil.</title>
        <authorList>
            <person name="Gao Z.-H."/>
            <person name="Qiu L.-H."/>
        </authorList>
    </citation>
    <scope>NUCLEOTIDE SEQUENCE [LARGE SCALE GENOMIC DNA]</scope>
    <source>
        <strain evidence="3 4">7MK8-2</strain>
    </source>
</reference>
<keyword evidence="4" id="KW-1185">Reference proteome</keyword>
<gene>
    <name evidence="3" type="ORF">D7S89_18575</name>
</gene>
<dbReference type="OrthoDB" id="9809287at2"/>
<name>A0A494XCW5_9BURK</name>
<dbReference type="PANTHER" id="PTHR42760:SF115">
    <property type="entry name" value="3-OXOACYL-[ACYL-CARRIER-PROTEIN] REDUCTASE FABG"/>
    <property type="match status" value="1"/>
</dbReference>
<dbReference type="PRINTS" id="PR00081">
    <property type="entry name" value="GDHRDH"/>
</dbReference>
<evidence type="ECO:0000313" key="3">
    <source>
        <dbReference type="EMBL" id="RKP45984.1"/>
    </source>
</evidence>